<proteinExistence type="predicted"/>
<comment type="caution">
    <text evidence="2">The sequence shown here is derived from an EMBL/GenBank/DDBJ whole genome shotgun (WGS) entry which is preliminary data.</text>
</comment>
<keyword evidence="3" id="KW-1185">Reference proteome</keyword>
<evidence type="ECO:0000313" key="2">
    <source>
        <dbReference type="EMBL" id="KAJ2851551.1"/>
    </source>
</evidence>
<dbReference type="Pfam" id="PF13460">
    <property type="entry name" value="NAD_binding_10"/>
    <property type="match status" value="1"/>
</dbReference>
<feature type="domain" description="NAD(P)-binding" evidence="1">
    <location>
        <begin position="7"/>
        <end position="210"/>
    </location>
</feature>
<name>A0A9W8I9S9_9FUNG</name>
<dbReference type="Gene3D" id="3.40.50.720">
    <property type="entry name" value="NAD(P)-binding Rossmann-like Domain"/>
    <property type="match status" value="1"/>
</dbReference>
<accession>A0A9W8I9S9</accession>
<dbReference type="SUPFAM" id="SSF51735">
    <property type="entry name" value="NAD(P)-binding Rossmann-fold domains"/>
    <property type="match status" value="1"/>
</dbReference>
<dbReference type="EMBL" id="JANBUW010000011">
    <property type="protein sequence ID" value="KAJ2851551.1"/>
    <property type="molecule type" value="Genomic_DNA"/>
</dbReference>
<reference evidence="2" key="1">
    <citation type="submission" date="2022-07" db="EMBL/GenBank/DDBJ databases">
        <title>Phylogenomic reconstructions and comparative analyses of Kickxellomycotina fungi.</title>
        <authorList>
            <person name="Reynolds N.K."/>
            <person name="Stajich J.E."/>
            <person name="Barry K."/>
            <person name="Grigoriev I.V."/>
            <person name="Crous P."/>
            <person name="Smith M.E."/>
        </authorList>
    </citation>
    <scope>NUCLEOTIDE SEQUENCE</scope>
    <source>
        <strain evidence="2">NRRL 1566</strain>
    </source>
</reference>
<dbReference type="PANTHER" id="PTHR15020">
    <property type="entry name" value="FLAVIN REDUCTASE-RELATED"/>
    <property type="match status" value="1"/>
</dbReference>
<dbReference type="PANTHER" id="PTHR15020:SF50">
    <property type="entry name" value="UPF0659 PROTEIN YMR090W"/>
    <property type="match status" value="1"/>
</dbReference>
<organism evidence="2 3">
    <name type="scientific">Coemansia brasiliensis</name>
    <dbReference type="NCBI Taxonomy" id="2650707"/>
    <lineage>
        <taxon>Eukaryota</taxon>
        <taxon>Fungi</taxon>
        <taxon>Fungi incertae sedis</taxon>
        <taxon>Zoopagomycota</taxon>
        <taxon>Kickxellomycotina</taxon>
        <taxon>Kickxellomycetes</taxon>
        <taxon>Kickxellales</taxon>
        <taxon>Kickxellaceae</taxon>
        <taxon>Coemansia</taxon>
    </lineage>
</organism>
<protein>
    <recommendedName>
        <fullName evidence="1">NAD(P)-binding domain-containing protein</fullName>
    </recommendedName>
</protein>
<evidence type="ECO:0000259" key="1">
    <source>
        <dbReference type="Pfam" id="PF13460"/>
    </source>
</evidence>
<dbReference type="AlphaFoldDB" id="A0A9W8I9S9"/>
<gene>
    <name evidence="2" type="ORF">IWW36_001035</name>
</gene>
<dbReference type="OrthoDB" id="63935at2759"/>
<sequence>MRIAVVGGMGAVAQEVVAQALECGHLISWMISPADQLPDASLETDYTQVLHIVRSPWDSESEYVALLSSCDAVIVALDIHSTDPSHFVPIQRLVQKAMRSRKVHRIILITAHGSGESSRQLDWELWLRINVNQLAYSLFGVRALCWSIAAQYSEQERVLEQSGLKYTILRPASVVDGPTTGTYLASPSHIYGGYISAGDVADCALKALDNEMDISQAFSIAYSSRVA</sequence>
<dbReference type="InterPro" id="IPR036291">
    <property type="entry name" value="NAD(P)-bd_dom_sf"/>
</dbReference>
<dbReference type="InterPro" id="IPR016040">
    <property type="entry name" value="NAD(P)-bd_dom"/>
</dbReference>
<evidence type="ECO:0000313" key="3">
    <source>
        <dbReference type="Proteomes" id="UP001139887"/>
    </source>
</evidence>
<dbReference type="Proteomes" id="UP001139887">
    <property type="component" value="Unassembled WGS sequence"/>
</dbReference>